<keyword evidence="5" id="KW-1185">Reference proteome</keyword>
<feature type="compositionally biased region" description="Basic residues" evidence="2">
    <location>
        <begin position="116"/>
        <end position="125"/>
    </location>
</feature>
<feature type="transmembrane region" description="Helical" evidence="3">
    <location>
        <begin position="6"/>
        <end position="25"/>
    </location>
</feature>
<gene>
    <name evidence="4" type="ORF">SAMN05421580_104168</name>
</gene>
<keyword evidence="1" id="KW-0175">Coiled coil</keyword>
<accession>A0A1N7LMF7</accession>
<keyword evidence="3" id="KW-1133">Transmembrane helix</keyword>
<feature type="region of interest" description="Disordered" evidence="2">
    <location>
        <begin position="93"/>
        <end position="134"/>
    </location>
</feature>
<proteinExistence type="predicted"/>
<evidence type="ECO:0000313" key="4">
    <source>
        <dbReference type="EMBL" id="SIS74921.1"/>
    </source>
</evidence>
<reference evidence="5" key="1">
    <citation type="submission" date="2017-01" db="EMBL/GenBank/DDBJ databases">
        <authorList>
            <person name="Varghese N."/>
            <person name="Submissions S."/>
        </authorList>
    </citation>
    <scope>NUCLEOTIDE SEQUENCE [LARGE SCALE GENOMIC DNA]</scope>
    <source>
        <strain evidence="5">DSM 19945</strain>
    </source>
</reference>
<keyword evidence="3" id="KW-0472">Membrane</keyword>
<protein>
    <recommendedName>
        <fullName evidence="6">Chemotaxis protein</fullName>
    </recommendedName>
</protein>
<feature type="coiled-coil region" evidence="1">
    <location>
        <begin position="42"/>
        <end position="90"/>
    </location>
</feature>
<sequence length="134" mass="14420">MLQYTADILMGLGALGATIYCMVLARRLKRFNQLENGMGGAIAVLSAQVDDMTKALNRAQATSASSAEQLRTVTERAEQATQRLELLLATMNQTPAPAAAAPAPPPAPEPAADARRHQRVLRRRLRPSDLEAAE</sequence>
<evidence type="ECO:0000313" key="5">
    <source>
        <dbReference type="Proteomes" id="UP000186221"/>
    </source>
</evidence>
<evidence type="ECO:0000256" key="1">
    <source>
        <dbReference type="SAM" id="Coils"/>
    </source>
</evidence>
<evidence type="ECO:0000256" key="3">
    <source>
        <dbReference type="SAM" id="Phobius"/>
    </source>
</evidence>
<keyword evidence="3" id="KW-0812">Transmembrane</keyword>
<name>A0A1N7LMF7_9RHOB</name>
<dbReference type="STRING" id="453582.SAMN05421580_104168"/>
<dbReference type="Proteomes" id="UP000186221">
    <property type="component" value="Unassembled WGS sequence"/>
</dbReference>
<organism evidence="4 5">
    <name type="scientific">Rhodobacter aestuarii</name>
    <dbReference type="NCBI Taxonomy" id="453582"/>
    <lineage>
        <taxon>Bacteria</taxon>
        <taxon>Pseudomonadati</taxon>
        <taxon>Pseudomonadota</taxon>
        <taxon>Alphaproteobacteria</taxon>
        <taxon>Rhodobacterales</taxon>
        <taxon>Rhodobacter group</taxon>
        <taxon>Rhodobacter</taxon>
    </lineage>
</organism>
<evidence type="ECO:0008006" key="6">
    <source>
        <dbReference type="Google" id="ProtNLM"/>
    </source>
</evidence>
<dbReference type="AlphaFoldDB" id="A0A1N7LMF7"/>
<dbReference type="EMBL" id="FTOG01000004">
    <property type="protein sequence ID" value="SIS74921.1"/>
    <property type="molecule type" value="Genomic_DNA"/>
</dbReference>
<evidence type="ECO:0000256" key="2">
    <source>
        <dbReference type="SAM" id="MobiDB-lite"/>
    </source>
</evidence>